<dbReference type="SUPFAM" id="SSF47413">
    <property type="entry name" value="lambda repressor-like DNA-binding domains"/>
    <property type="match status" value="1"/>
</dbReference>
<dbReference type="GO" id="GO:0003677">
    <property type="term" value="F:DNA binding"/>
    <property type="evidence" value="ECO:0007669"/>
    <property type="project" value="UniProtKB-KW"/>
</dbReference>
<gene>
    <name evidence="3" type="ORF">J8TS2_40930</name>
</gene>
<keyword evidence="1 3" id="KW-0238">DNA-binding</keyword>
<evidence type="ECO:0000259" key="2">
    <source>
        <dbReference type="PROSITE" id="PS50943"/>
    </source>
</evidence>
<evidence type="ECO:0000256" key="1">
    <source>
        <dbReference type="ARBA" id="ARBA00023125"/>
    </source>
</evidence>
<dbReference type="CDD" id="cd00093">
    <property type="entry name" value="HTH_XRE"/>
    <property type="match status" value="1"/>
</dbReference>
<sequence>MIRNNLKSYRHKLEMNQTEFSRFLGVALPQYNRYENNQRQPTLEVALRISERLDVTVNDIFVCDANEKRPRS</sequence>
<organism evidence="3 4">
    <name type="scientific">Lederbergia ruris</name>
    <dbReference type="NCBI Taxonomy" id="217495"/>
    <lineage>
        <taxon>Bacteria</taxon>
        <taxon>Bacillati</taxon>
        <taxon>Bacillota</taxon>
        <taxon>Bacilli</taxon>
        <taxon>Bacillales</taxon>
        <taxon>Bacillaceae</taxon>
        <taxon>Lederbergia</taxon>
    </lineage>
</organism>
<dbReference type="PANTHER" id="PTHR46558">
    <property type="entry name" value="TRACRIPTIONAL REGULATORY PROTEIN-RELATED-RELATED"/>
    <property type="match status" value="1"/>
</dbReference>
<dbReference type="EMBL" id="BORB01000061">
    <property type="protein sequence ID" value="GIN59774.1"/>
    <property type="molecule type" value="Genomic_DNA"/>
</dbReference>
<dbReference type="Pfam" id="PF01381">
    <property type="entry name" value="HTH_3"/>
    <property type="match status" value="1"/>
</dbReference>
<evidence type="ECO:0000313" key="4">
    <source>
        <dbReference type="Proteomes" id="UP000679950"/>
    </source>
</evidence>
<proteinExistence type="predicted"/>
<dbReference type="SMART" id="SM00530">
    <property type="entry name" value="HTH_XRE"/>
    <property type="match status" value="1"/>
</dbReference>
<dbReference type="InterPro" id="IPR001387">
    <property type="entry name" value="Cro/C1-type_HTH"/>
</dbReference>
<dbReference type="Proteomes" id="UP000679950">
    <property type="component" value="Unassembled WGS sequence"/>
</dbReference>
<dbReference type="RefSeq" id="WP_212967476.1">
    <property type="nucleotide sequence ID" value="NZ_BORB01000061.1"/>
</dbReference>
<dbReference type="PROSITE" id="PS50943">
    <property type="entry name" value="HTH_CROC1"/>
    <property type="match status" value="1"/>
</dbReference>
<protein>
    <submittedName>
        <fullName evidence="3">DNA-binding protein</fullName>
    </submittedName>
</protein>
<accession>A0ABQ4KQE1</accession>
<dbReference type="Gene3D" id="1.10.260.40">
    <property type="entry name" value="lambda repressor-like DNA-binding domains"/>
    <property type="match status" value="1"/>
</dbReference>
<keyword evidence="4" id="KW-1185">Reference proteome</keyword>
<name>A0ABQ4KQE1_9BACI</name>
<reference evidence="3 4" key="1">
    <citation type="submission" date="2021-03" db="EMBL/GenBank/DDBJ databases">
        <title>Antimicrobial resistance genes in bacteria isolated from Japanese honey, and their potential for conferring macrolide and lincosamide resistance in the American foulbrood pathogen Paenibacillus larvae.</title>
        <authorList>
            <person name="Okamoto M."/>
            <person name="Kumagai M."/>
            <person name="Kanamori H."/>
            <person name="Takamatsu D."/>
        </authorList>
    </citation>
    <scope>NUCLEOTIDE SEQUENCE [LARGE SCALE GENOMIC DNA]</scope>
    <source>
        <strain evidence="3 4">J8TS2</strain>
    </source>
</reference>
<dbReference type="PANTHER" id="PTHR46558:SF11">
    <property type="entry name" value="HTH-TYPE TRANSCRIPTIONAL REGULATOR XRE"/>
    <property type="match status" value="1"/>
</dbReference>
<dbReference type="InterPro" id="IPR010982">
    <property type="entry name" value="Lambda_DNA-bd_dom_sf"/>
</dbReference>
<comment type="caution">
    <text evidence="3">The sequence shown here is derived from an EMBL/GenBank/DDBJ whole genome shotgun (WGS) entry which is preliminary data.</text>
</comment>
<feature type="domain" description="HTH cro/C1-type" evidence="2">
    <location>
        <begin position="6"/>
        <end position="60"/>
    </location>
</feature>
<evidence type="ECO:0000313" key="3">
    <source>
        <dbReference type="EMBL" id="GIN59774.1"/>
    </source>
</evidence>